<gene>
    <name evidence="1" type="ORF">NTJ_15699</name>
</gene>
<accession>A0ABN7BES4</accession>
<dbReference type="Proteomes" id="UP001307889">
    <property type="component" value="Chromosome 14"/>
</dbReference>
<evidence type="ECO:0000313" key="1">
    <source>
        <dbReference type="EMBL" id="BET02881.1"/>
    </source>
</evidence>
<proteinExistence type="predicted"/>
<evidence type="ECO:0000313" key="2">
    <source>
        <dbReference type="Proteomes" id="UP001307889"/>
    </source>
</evidence>
<reference evidence="1 2" key="1">
    <citation type="submission" date="2023-09" db="EMBL/GenBank/DDBJ databases">
        <title>Nesidiocoris tenuis whole genome shotgun sequence.</title>
        <authorList>
            <person name="Shibata T."/>
            <person name="Shimoda M."/>
            <person name="Kobayashi T."/>
            <person name="Uehara T."/>
        </authorList>
    </citation>
    <scope>NUCLEOTIDE SEQUENCE [LARGE SCALE GENOMIC DNA]</scope>
    <source>
        <strain evidence="1 2">Japan</strain>
    </source>
</reference>
<protein>
    <submittedName>
        <fullName evidence="1">Uncharacterized protein</fullName>
    </submittedName>
</protein>
<dbReference type="EMBL" id="AP028922">
    <property type="protein sequence ID" value="BET02881.1"/>
    <property type="molecule type" value="Genomic_DNA"/>
</dbReference>
<keyword evidence="2" id="KW-1185">Reference proteome</keyword>
<organism evidence="1 2">
    <name type="scientific">Nesidiocoris tenuis</name>
    <dbReference type="NCBI Taxonomy" id="355587"/>
    <lineage>
        <taxon>Eukaryota</taxon>
        <taxon>Metazoa</taxon>
        <taxon>Ecdysozoa</taxon>
        <taxon>Arthropoda</taxon>
        <taxon>Hexapoda</taxon>
        <taxon>Insecta</taxon>
        <taxon>Pterygota</taxon>
        <taxon>Neoptera</taxon>
        <taxon>Paraneoptera</taxon>
        <taxon>Hemiptera</taxon>
        <taxon>Heteroptera</taxon>
        <taxon>Panheteroptera</taxon>
        <taxon>Cimicomorpha</taxon>
        <taxon>Miridae</taxon>
        <taxon>Dicyphina</taxon>
        <taxon>Nesidiocoris</taxon>
    </lineage>
</organism>
<sequence>MEEISSSMLVVINSTVANITIRLHLKEIACLVMALTESREASKTFLHALATLSVSMATLFSCRVRKYDAILENIPQASFGFGSGLVKCTQFSFVSVFVVFRRNCYK</sequence>
<name>A0ABN7BES4_9HEMI</name>